<comment type="caution">
    <text evidence="14">The sequence shown here is derived from an EMBL/GenBank/DDBJ whole genome shotgun (WGS) entry which is preliminary data.</text>
</comment>
<dbReference type="UniPathway" id="UPA00359">
    <property type="reaction ID" value="UER00482"/>
</dbReference>
<evidence type="ECO:0000256" key="13">
    <source>
        <dbReference type="HAMAP-Rule" id="MF_00409"/>
    </source>
</evidence>
<evidence type="ECO:0000256" key="5">
    <source>
        <dbReference type="ARBA" id="ARBA00022516"/>
    </source>
</evidence>
<dbReference type="SUPFAM" id="SSF52540">
    <property type="entry name" value="P-loop containing nucleoside triphosphate hydrolases"/>
    <property type="match status" value="1"/>
</dbReference>
<evidence type="ECO:0000256" key="1">
    <source>
        <dbReference type="ARBA" id="ARBA00002274"/>
    </source>
</evidence>
<evidence type="ECO:0000256" key="11">
    <source>
        <dbReference type="ARBA" id="ARBA00023098"/>
    </source>
</evidence>
<keyword evidence="5 13" id="KW-0444">Lipid biosynthesis</keyword>
<sequence length="391" mass="45120">MEGDFIKIRKWLLPLSWLYRLGVSFRNQLFKLGILKSRSFDVPVISVGNITVGGSGKTPHVEYLIRLLKDSFQVAVLSRGYKRNSRGYVLADSDTPMKIIGDESYQIKQKFPAIHVAVDKDRCHGIDRLMADNETKDTNVVLLDDAFQHRYVKPGINILLVDYHRLIIYDKLLPAGRLREPLVSKNRADIVIITKCPKDLNPIDFRVLKKVMKLYPFQQIYFTTIKYCNLQPVFIDDNPSEKPLKHINGKNILLITGIASPKQLEIDLEDHTSLTTLSFPDHHNFTSKNISRINREFDKLPEPRLIITTEKDKTRLENTEGLSPEARKNIFALPIEVRFMLGKEKTFNDKILSYVRKNSRNSILVKGKNDHRTRNSNHFGHRSGTIIFRDN</sequence>
<dbReference type="GO" id="GO:0009245">
    <property type="term" value="P:lipid A biosynthetic process"/>
    <property type="evidence" value="ECO:0007669"/>
    <property type="project" value="UniProtKB-UniRule"/>
</dbReference>
<evidence type="ECO:0000256" key="10">
    <source>
        <dbReference type="ARBA" id="ARBA00022840"/>
    </source>
</evidence>
<dbReference type="InterPro" id="IPR003758">
    <property type="entry name" value="LpxK"/>
</dbReference>
<keyword evidence="7 13" id="KW-0808">Transferase</keyword>
<dbReference type="GO" id="GO:0009244">
    <property type="term" value="P:lipopolysaccharide core region biosynthetic process"/>
    <property type="evidence" value="ECO:0007669"/>
    <property type="project" value="TreeGrafter"/>
</dbReference>
<dbReference type="InterPro" id="IPR023214">
    <property type="entry name" value="HAD_sf"/>
</dbReference>
<evidence type="ECO:0000256" key="12">
    <source>
        <dbReference type="ARBA" id="ARBA00029757"/>
    </source>
</evidence>
<keyword evidence="8 13" id="KW-0547">Nucleotide-binding</keyword>
<dbReference type="PANTHER" id="PTHR42724:SF1">
    <property type="entry name" value="TETRAACYLDISACCHARIDE 4'-KINASE, MITOCHONDRIAL-RELATED"/>
    <property type="match status" value="1"/>
</dbReference>
<evidence type="ECO:0000256" key="7">
    <source>
        <dbReference type="ARBA" id="ARBA00022679"/>
    </source>
</evidence>
<dbReference type="InterPro" id="IPR027417">
    <property type="entry name" value="P-loop_NTPase"/>
</dbReference>
<comment type="pathway">
    <text evidence="2 13">Glycolipid biosynthesis; lipid IV(A) biosynthesis; lipid IV(A) from (3R)-3-hydroxytetradecanoyl-[acyl-carrier-protein] and UDP-N-acetyl-alpha-D-glucosamine: step 6/6.</text>
</comment>
<keyword evidence="11 13" id="KW-0443">Lipid metabolism</keyword>
<comment type="function">
    <text evidence="1 13">Transfers the gamma-phosphate of ATP to the 4'-position of a tetraacyldisaccharide 1-phosphate intermediate (termed DS-1-P) to form tetraacyldisaccharide 1,4'-bis-phosphate (lipid IVA).</text>
</comment>
<dbReference type="PATRIC" id="fig|883158.3.peg.1365"/>
<dbReference type="STRING" id="883158.HMPREF9140_01366"/>
<evidence type="ECO:0000313" key="14">
    <source>
        <dbReference type="EMBL" id="EHO69492.1"/>
    </source>
</evidence>
<dbReference type="EMBL" id="AGWK01000037">
    <property type="protein sequence ID" value="EHO69492.1"/>
    <property type="molecule type" value="Genomic_DNA"/>
</dbReference>
<evidence type="ECO:0000256" key="3">
    <source>
        <dbReference type="ARBA" id="ARBA00012071"/>
    </source>
</evidence>
<keyword evidence="15" id="KW-1185">Reference proteome</keyword>
<proteinExistence type="inferred from homology"/>
<dbReference type="Proteomes" id="UP000016023">
    <property type="component" value="Unassembled WGS sequence"/>
</dbReference>
<dbReference type="eggNOG" id="COG1663">
    <property type="taxonomic scope" value="Bacteria"/>
</dbReference>
<feature type="binding site" evidence="13">
    <location>
        <begin position="51"/>
        <end position="58"/>
    </location>
    <ligand>
        <name>ATP</name>
        <dbReference type="ChEBI" id="CHEBI:30616"/>
    </ligand>
</feature>
<keyword evidence="10 13" id="KW-0067">ATP-binding</keyword>
<organism evidence="14 15">
    <name type="scientific">Prevotella micans F0438</name>
    <dbReference type="NCBI Taxonomy" id="883158"/>
    <lineage>
        <taxon>Bacteria</taxon>
        <taxon>Pseudomonadati</taxon>
        <taxon>Bacteroidota</taxon>
        <taxon>Bacteroidia</taxon>
        <taxon>Bacteroidales</taxon>
        <taxon>Prevotellaceae</taxon>
        <taxon>Prevotella</taxon>
    </lineage>
</organism>
<keyword evidence="6 13" id="KW-0441">Lipid A biosynthesis</keyword>
<evidence type="ECO:0000256" key="4">
    <source>
        <dbReference type="ARBA" id="ARBA00016436"/>
    </source>
</evidence>
<keyword evidence="9 13" id="KW-0418">Kinase</keyword>
<accession>H1Q378</accession>
<dbReference type="HOGENOM" id="CLU_038816_6_0_10"/>
<dbReference type="Pfam" id="PF02606">
    <property type="entry name" value="LpxK"/>
    <property type="match status" value="1"/>
</dbReference>
<evidence type="ECO:0000313" key="15">
    <source>
        <dbReference type="Proteomes" id="UP000016023"/>
    </source>
</evidence>
<dbReference type="AlphaFoldDB" id="H1Q378"/>
<reference evidence="14 15" key="1">
    <citation type="submission" date="2011-12" db="EMBL/GenBank/DDBJ databases">
        <title>The Genome Sequence of Prevotella micans F0438.</title>
        <authorList>
            <consortium name="The Broad Institute Genome Sequencing Platform"/>
            <person name="Earl A."/>
            <person name="Ward D."/>
            <person name="Feldgarden M."/>
            <person name="Gevers D."/>
            <person name="Izard J."/>
            <person name="Baranova O.V."/>
            <person name="Blanton J.M."/>
            <person name="Wade W.G."/>
            <person name="Dewhirst F.E."/>
            <person name="Young S.K."/>
            <person name="Zeng Q."/>
            <person name="Gargeya S."/>
            <person name="Fitzgerald M."/>
            <person name="Haas B."/>
            <person name="Abouelleil A."/>
            <person name="Alvarado L."/>
            <person name="Arachchi H.M."/>
            <person name="Berlin A."/>
            <person name="Chapman S.B."/>
            <person name="Gearin G."/>
            <person name="Goldberg J."/>
            <person name="Griggs A."/>
            <person name="Gujja S."/>
            <person name="Hansen M."/>
            <person name="Heiman D."/>
            <person name="Howarth C."/>
            <person name="Larimer J."/>
            <person name="Lui A."/>
            <person name="MacDonald P.J.P."/>
            <person name="McCowen C."/>
            <person name="Montmayeur A."/>
            <person name="Murphy C."/>
            <person name="Neiman D."/>
            <person name="Pearson M."/>
            <person name="Priest M."/>
            <person name="Roberts A."/>
            <person name="Saif S."/>
            <person name="Shea T."/>
            <person name="Sisk P."/>
            <person name="Stolte C."/>
            <person name="Sykes S."/>
            <person name="Wortman J."/>
            <person name="Nusbaum C."/>
            <person name="Birren B."/>
        </authorList>
    </citation>
    <scope>NUCLEOTIDE SEQUENCE [LARGE SCALE GENOMIC DNA]</scope>
    <source>
        <strain evidence="14 15">F0438</strain>
    </source>
</reference>
<evidence type="ECO:0000256" key="2">
    <source>
        <dbReference type="ARBA" id="ARBA00004870"/>
    </source>
</evidence>
<name>H1Q378_9BACT</name>
<dbReference type="GO" id="GO:0005886">
    <property type="term" value="C:plasma membrane"/>
    <property type="evidence" value="ECO:0007669"/>
    <property type="project" value="TreeGrafter"/>
</dbReference>
<evidence type="ECO:0000256" key="8">
    <source>
        <dbReference type="ARBA" id="ARBA00022741"/>
    </source>
</evidence>
<evidence type="ECO:0000256" key="9">
    <source>
        <dbReference type="ARBA" id="ARBA00022777"/>
    </source>
</evidence>
<dbReference type="NCBIfam" id="TIGR00682">
    <property type="entry name" value="lpxK"/>
    <property type="match status" value="1"/>
</dbReference>
<dbReference type="PANTHER" id="PTHR42724">
    <property type="entry name" value="TETRAACYLDISACCHARIDE 4'-KINASE"/>
    <property type="match status" value="1"/>
</dbReference>
<comment type="catalytic activity">
    <reaction evidence="13">
        <text>a lipid A disaccharide + ATP = a lipid IVA + ADP + H(+)</text>
        <dbReference type="Rhea" id="RHEA:67840"/>
        <dbReference type="ChEBI" id="CHEBI:15378"/>
        <dbReference type="ChEBI" id="CHEBI:30616"/>
        <dbReference type="ChEBI" id="CHEBI:176343"/>
        <dbReference type="ChEBI" id="CHEBI:176425"/>
        <dbReference type="ChEBI" id="CHEBI:456216"/>
        <dbReference type="EC" id="2.7.1.130"/>
    </reaction>
</comment>
<comment type="similarity">
    <text evidence="13">Belongs to the LpxK family.</text>
</comment>
<protein>
    <recommendedName>
        <fullName evidence="4 13">Tetraacyldisaccharide 4'-kinase</fullName>
        <ecNumber evidence="3 13">2.7.1.130</ecNumber>
    </recommendedName>
    <alternativeName>
        <fullName evidence="12 13">Lipid A 4'-kinase</fullName>
    </alternativeName>
</protein>
<dbReference type="GO" id="GO:0009029">
    <property type="term" value="F:lipid-A 4'-kinase activity"/>
    <property type="evidence" value="ECO:0007669"/>
    <property type="project" value="UniProtKB-UniRule"/>
</dbReference>
<dbReference type="Gene3D" id="3.40.50.1000">
    <property type="entry name" value="HAD superfamily/HAD-like"/>
    <property type="match status" value="1"/>
</dbReference>
<dbReference type="GO" id="GO:0005524">
    <property type="term" value="F:ATP binding"/>
    <property type="evidence" value="ECO:0007669"/>
    <property type="project" value="UniProtKB-UniRule"/>
</dbReference>
<dbReference type="RefSeq" id="WP_006952806.1">
    <property type="nucleotide sequence ID" value="NZ_JH594522.1"/>
</dbReference>
<dbReference type="HAMAP" id="MF_00409">
    <property type="entry name" value="LpxK"/>
    <property type="match status" value="1"/>
</dbReference>
<dbReference type="EC" id="2.7.1.130" evidence="3 13"/>
<gene>
    <name evidence="13" type="primary">lpxK</name>
    <name evidence="14" type="ORF">HMPREF9140_01366</name>
</gene>
<evidence type="ECO:0000256" key="6">
    <source>
        <dbReference type="ARBA" id="ARBA00022556"/>
    </source>
</evidence>